<accession>A0A919UFZ6</accession>
<organism evidence="1 2">
    <name type="scientific">Dactylosporangium siamense</name>
    <dbReference type="NCBI Taxonomy" id="685454"/>
    <lineage>
        <taxon>Bacteria</taxon>
        <taxon>Bacillati</taxon>
        <taxon>Actinomycetota</taxon>
        <taxon>Actinomycetes</taxon>
        <taxon>Micromonosporales</taxon>
        <taxon>Micromonosporaceae</taxon>
        <taxon>Dactylosporangium</taxon>
    </lineage>
</organism>
<dbReference type="AlphaFoldDB" id="A0A919UFZ6"/>
<proteinExistence type="predicted"/>
<evidence type="ECO:0000313" key="2">
    <source>
        <dbReference type="Proteomes" id="UP000660611"/>
    </source>
</evidence>
<gene>
    <name evidence="1" type="ORF">Dsi01nite_087520</name>
</gene>
<keyword evidence="2" id="KW-1185">Reference proteome</keyword>
<dbReference type="Proteomes" id="UP000660611">
    <property type="component" value="Unassembled WGS sequence"/>
</dbReference>
<reference evidence="1" key="1">
    <citation type="submission" date="2021-01" db="EMBL/GenBank/DDBJ databases">
        <title>Whole genome shotgun sequence of Dactylosporangium siamense NBRC 106093.</title>
        <authorList>
            <person name="Komaki H."/>
            <person name="Tamura T."/>
        </authorList>
    </citation>
    <scope>NUCLEOTIDE SEQUENCE</scope>
    <source>
        <strain evidence="1">NBRC 106093</strain>
    </source>
</reference>
<comment type="caution">
    <text evidence="1">The sequence shown here is derived from an EMBL/GenBank/DDBJ whole genome shotgun (WGS) entry which is preliminary data.</text>
</comment>
<dbReference type="EMBL" id="BONQ01000137">
    <property type="protein sequence ID" value="GIG50711.1"/>
    <property type="molecule type" value="Genomic_DNA"/>
</dbReference>
<evidence type="ECO:0000313" key="1">
    <source>
        <dbReference type="EMBL" id="GIG50711.1"/>
    </source>
</evidence>
<name>A0A919UFZ6_9ACTN</name>
<protein>
    <submittedName>
        <fullName evidence="1">Uncharacterized protein</fullName>
    </submittedName>
</protein>
<sequence length="69" mass="7156">MPRANWSPSVVRVTVIAGVSGSRSSSGLSAYQMRSFKFMNRPVEVSTIPAGADAVASAPAVAWFSPAVS</sequence>